<dbReference type="SUPFAM" id="SSF52507">
    <property type="entry name" value="Homo-oligomeric flavin-containing Cys decarboxylases, HFCD"/>
    <property type="match status" value="1"/>
</dbReference>
<dbReference type="PANTHER" id="PTHR14359:SF6">
    <property type="entry name" value="PHOSPHOPANTOTHENOYLCYSTEINE DECARBOXYLASE"/>
    <property type="match status" value="1"/>
</dbReference>
<feature type="region of interest" description="Phosphopantothenoylcysteine decarboxylase" evidence="3">
    <location>
        <begin position="1"/>
        <end position="191"/>
    </location>
</feature>
<feature type="binding site" evidence="3">
    <location>
        <position position="280"/>
    </location>
    <ligand>
        <name>CTP</name>
        <dbReference type="ChEBI" id="CHEBI:37563"/>
    </ligand>
</feature>
<dbReference type="InterPro" id="IPR003382">
    <property type="entry name" value="Flavoprotein"/>
</dbReference>
<feature type="domain" description="DNA/pantothenate metabolism flavoprotein C-terminal" evidence="6">
    <location>
        <begin position="187"/>
        <end position="395"/>
    </location>
</feature>
<keyword evidence="3" id="KW-0511">Multifunctional enzyme</keyword>
<dbReference type="InterPro" id="IPR036551">
    <property type="entry name" value="Flavin_trans-like"/>
</dbReference>
<dbReference type="InterPro" id="IPR005252">
    <property type="entry name" value="CoaBC"/>
</dbReference>
<comment type="function">
    <text evidence="3">Catalyzes two sequential steps in the biosynthesis of coenzyme A. In the first step cysteine is conjugated to 4'-phosphopantothenate to form 4-phosphopantothenoylcysteine. In the second step the latter compound is decarboxylated to form 4'-phosphopantotheine.</text>
</comment>
<comment type="pathway">
    <text evidence="3 4">Cofactor biosynthesis; coenzyme A biosynthesis; CoA from (R)-pantothenate: step 2/5.</text>
</comment>
<gene>
    <name evidence="3 7" type="primary">coaBC</name>
    <name evidence="7" type="ORF">ACFQRG_05835</name>
</gene>
<dbReference type="InterPro" id="IPR007085">
    <property type="entry name" value="DNA/pantothenate-metab_flavo_C"/>
</dbReference>
<dbReference type="Gene3D" id="3.40.50.10300">
    <property type="entry name" value="CoaB-like"/>
    <property type="match status" value="1"/>
</dbReference>
<dbReference type="EMBL" id="JBHTCO010000004">
    <property type="protein sequence ID" value="MFC7392500.1"/>
    <property type="molecule type" value="Genomic_DNA"/>
</dbReference>
<dbReference type="HAMAP" id="MF_02225">
    <property type="entry name" value="CoaBC"/>
    <property type="match status" value="1"/>
</dbReference>
<evidence type="ECO:0000256" key="1">
    <source>
        <dbReference type="ARBA" id="ARBA00022793"/>
    </source>
</evidence>
<dbReference type="EC" id="6.3.2.5" evidence="3"/>
<feature type="active site" description="Proton donor" evidence="3">
    <location>
        <position position="158"/>
    </location>
</feature>
<feature type="binding site" evidence="3">
    <location>
        <position position="342"/>
    </location>
    <ligand>
        <name>CTP</name>
        <dbReference type="ChEBI" id="CHEBI:37563"/>
    </ligand>
</feature>
<keyword evidence="8" id="KW-1185">Reference proteome</keyword>
<comment type="similarity">
    <text evidence="3 4">In the C-terminal section; belongs to the PPC synthetase family.</text>
</comment>
<dbReference type="Proteomes" id="UP001596505">
    <property type="component" value="Unassembled WGS sequence"/>
</dbReference>
<dbReference type="InterPro" id="IPR035929">
    <property type="entry name" value="CoaB-like_sf"/>
</dbReference>
<reference evidence="8" key="1">
    <citation type="journal article" date="2019" name="Int. J. Syst. Evol. Microbiol.">
        <title>The Global Catalogue of Microorganisms (GCM) 10K type strain sequencing project: providing services to taxonomists for standard genome sequencing and annotation.</title>
        <authorList>
            <consortium name="The Broad Institute Genomics Platform"/>
            <consortium name="The Broad Institute Genome Sequencing Center for Infectious Disease"/>
            <person name="Wu L."/>
            <person name="Ma J."/>
        </authorList>
    </citation>
    <scope>NUCLEOTIDE SEQUENCE [LARGE SCALE GENOMIC DNA]</scope>
    <source>
        <strain evidence="8">CGMCC 1.16305</strain>
    </source>
</reference>
<dbReference type="PANTHER" id="PTHR14359">
    <property type="entry name" value="HOMO-OLIGOMERIC FLAVIN CONTAINING CYS DECARBOXYLASE FAMILY"/>
    <property type="match status" value="1"/>
</dbReference>
<keyword evidence="1 3" id="KW-0210">Decarboxylase</keyword>
<keyword evidence="3" id="KW-0479">Metal-binding</keyword>
<dbReference type="SUPFAM" id="SSF102645">
    <property type="entry name" value="CoaB-like"/>
    <property type="match status" value="1"/>
</dbReference>
<keyword evidence="3" id="KW-0460">Magnesium</keyword>
<name>A0ABW2PV41_9BACL</name>
<organism evidence="7 8">
    <name type="scientific">Scopulibacillus cellulosilyticus</name>
    <dbReference type="NCBI Taxonomy" id="2665665"/>
    <lineage>
        <taxon>Bacteria</taxon>
        <taxon>Bacillati</taxon>
        <taxon>Bacillota</taxon>
        <taxon>Bacilli</taxon>
        <taxon>Bacillales</taxon>
        <taxon>Sporolactobacillaceae</taxon>
        <taxon>Scopulibacillus</taxon>
    </lineage>
</organism>
<evidence type="ECO:0000259" key="5">
    <source>
        <dbReference type="Pfam" id="PF02441"/>
    </source>
</evidence>
<feature type="domain" description="Flavoprotein" evidence="5">
    <location>
        <begin position="8"/>
        <end position="177"/>
    </location>
</feature>
<feature type="binding site" evidence="3">
    <location>
        <position position="338"/>
    </location>
    <ligand>
        <name>CTP</name>
        <dbReference type="ChEBI" id="CHEBI:37563"/>
    </ligand>
</feature>
<comment type="cofactor">
    <cofactor evidence="3">
        <name>FMN</name>
        <dbReference type="ChEBI" id="CHEBI:58210"/>
    </cofactor>
    <text evidence="3">Binds 1 FMN per subunit.</text>
</comment>
<keyword evidence="3 4" id="KW-0436">Ligase</keyword>
<comment type="cofactor">
    <cofactor evidence="3">
        <name>Mg(2+)</name>
        <dbReference type="ChEBI" id="CHEBI:18420"/>
    </cofactor>
</comment>
<feature type="binding site" evidence="3">
    <location>
        <position position="290"/>
    </location>
    <ligand>
        <name>CTP</name>
        <dbReference type="ChEBI" id="CHEBI:37563"/>
    </ligand>
</feature>
<evidence type="ECO:0000313" key="8">
    <source>
        <dbReference type="Proteomes" id="UP001596505"/>
    </source>
</evidence>
<accession>A0ABW2PV41</accession>
<dbReference type="Pfam" id="PF02441">
    <property type="entry name" value="Flavoprotein"/>
    <property type="match status" value="1"/>
</dbReference>
<dbReference type="GO" id="GO:0004633">
    <property type="term" value="F:phosphopantothenoylcysteine decarboxylase activity"/>
    <property type="evidence" value="ECO:0007669"/>
    <property type="project" value="UniProtKB-EC"/>
</dbReference>
<dbReference type="Pfam" id="PF04127">
    <property type="entry name" value="DFP"/>
    <property type="match status" value="1"/>
</dbReference>
<comment type="function">
    <text evidence="4">Catalyzes two steps in the biosynthesis of coenzyme A. In the first step cysteine is conjugated to 4'-phosphopantothenate to form 4-phosphopantothenoylcysteine, in the latter compound is decarboxylated to form 4'-phosphopantotheine.</text>
</comment>
<dbReference type="Gene3D" id="3.40.50.1950">
    <property type="entry name" value="Flavin prenyltransferase-like"/>
    <property type="match status" value="1"/>
</dbReference>
<feature type="region of interest" description="Phosphopantothenate--cysteine ligase" evidence="3">
    <location>
        <begin position="192"/>
        <end position="403"/>
    </location>
</feature>
<keyword evidence="2 3" id="KW-0456">Lyase</keyword>
<evidence type="ECO:0000256" key="3">
    <source>
        <dbReference type="HAMAP-Rule" id="MF_02225"/>
    </source>
</evidence>
<dbReference type="GO" id="GO:0004632">
    <property type="term" value="F:phosphopantothenate--cysteine ligase activity"/>
    <property type="evidence" value="ECO:0007669"/>
    <property type="project" value="UniProtKB-EC"/>
</dbReference>
<dbReference type="RefSeq" id="WP_380964668.1">
    <property type="nucleotide sequence ID" value="NZ_JBHTCO010000004.1"/>
</dbReference>
<dbReference type="NCBIfam" id="TIGR00521">
    <property type="entry name" value="coaBC_dfp"/>
    <property type="match status" value="1"/>
</dbReference>
<evidence type="ECO:0000259" key="6">
    <source>
        <dbReference type="Pfam" id="PF04127"/>
    </source>
</evidence>
<comment type="similarity">
    <text evidence="3 4">In the N-terminal section; belongs to the HFCD (homo-oligomeric flavin containing Cys decarboxylase) superfamily.</text>
</comment>
<comment type="catalytic activity">
    <reaction evidence="3 4">
        <text>N-[(R)-4-phosphopantothenoyl]-L-cysteine + H(+) = (R)-4'-phosphopantetheine + CO2</text>
        <dbReference type="Rhea" id="RHEA:16793"/>
        <dbReference type="ChEBI" id="CHEBI:15378"/>
        <dbReference type="ChEBI" id="CHEBI:16526"/>
        <dbReference type="ChEBI" id="CHEBI:59458"/>
        <dbReference type="ChEBI" id="CHEBI:61723"/>
        <dbReference type="EC" id="4.1.1.36"/>
    </reaction>
</comment>
<dbReference type="EC" id="4.1.1.36" evidence="3"/>
<keyword evidence="3 4" id="KW-0288">FMN</keyword>
<comment type="pathway">
    <text evidence="3 4">Cofactor biosynthesis; coenzyme A biosynthesis; CoA from (R)-pantothenate: step 3/5.</text>
</comment>
<evidence type="ECO:0000313" key="7">
    <source>
        <dbReference type="EMBL" id="MFC7392500.1"/>
    </source>
</evidence>
<evidence type="ECO:0000256" key="2">
    <source>
        <dbReference type="ARBA" id="ARBA00023239"/>
    </source>
</evidence>
<feature type="binding site" evidence="3">
    <location>
        <position position="324"/>
    </location>
    <ligand>
        <name>CTP</name>
        <dbReference type="ChEBI" id="CHEBI:37563"/>
    </ligand>
</feature>
<feature type="binding site" evidence="3">
    <location>
        <begin position="306"/>
        <end position="309"/>
    </location>
    <ligand>
        <name>CTP</name>
        <dbReference type="ChEBI" id="CHEBI:37563"/>
    </ligand>
</feature>
<comment type="caution">
    <text evidence="3">Lacks conserved residue(s) required for the propagation of feature annotation.</text>
</comment>
<proteinExistence type="inferred from homology"/>
<comment type="caution">
    <text evidence="7">The sequence shown here is derived from an EMBL/GenBank/DDBJ whole genome shotgun (WGS) entry which is preliminary data.</text>
</comment>
<keyword evidence="3 4" id="KW-0285">Flavoprotein</keyword>
<comment type="catalytic activity">
    <reaction evidence="3 4">
        <text>(R)-4'-phosphopantothenate + L-cysteine + CTP = N-[(R)-4-phosphopantothenoyl]-L-cysteine + CMP + diphosphate + H(+)</text>
        <dbReference type="Rhea" id="RHEA:19397"/>
        <dbReference type="ChEBI" id="CHEBI:10986"/>
        <dbReference type="ChEBI" id="CHEBI:15378"/>
        <dbReference type="ChEBI" id="CHEBI:33019"/>
        <dbReference type="ChEBI" id="CHEBI:35235"/>
        <dbReference type="ChEBI" id="CHEBI:37563"/>
        <dbReference type="ChEBI" id="CHEBI:59458"/>
        <dbReference type="ChEBI" id="CHEBI:60377"/>
        <dbReference type="EC" id="6.3.2.5"/>
    </reaction>
</comment>
<evidence type="ECO:0000256" key="4">
    <source>
        <dbReference type="RuleBase" id="RU364078"/>
    </source>
</evidence>
<protein>
    <recommendedName>
        <fullName evidence="3">Coenzyme A biosynthesis bifunctional protein CoaBC</fullName>
    </recommendedName>
    <alternativeName>
        <fullName evidence="3">DNA/pantothenate metabolism flavoprotein</fullName>
    </alternativeName>
    <alternativeName>
        <fullName evidence="3">Phosphopantothenoylcysteine synthetase/decarboxylase</fullName>
        <shortName evidence="3">PPCS-PPCDC</shortName>
    </alternativeName>
    <domain>
        <recommendedName>
            <fullName evidence="3">Phosphopantothenoylcysteine decarboxylase</fullName>
            <shortName evidence="3">PPC decarboxylase</shortName>
            <shortName evidence="3">PPC-DC</shortName>
            <ecNumber evidence="3">4.1.1.36</ecNumber>
        </recommendedName>
        <alternativeName>
            <fullName evidence="3">CoaC</fullName>
        </alternativeName>
    </domain>
    <domain>
        <recommendedName>
            <fullName evidence="3">Phosphopantothenate--cysteine ligase</fullName>
            <ecNumber evidence="3">6.3.2.5</ecNumber>
        </recommendedName>
        <alternativeName>
            <fullName evidence="3">CoaB</fullName>
        </alternativeName>
        <alternativeName>
            <fullName evidence="3">Phosphopantothenoylcysteine synthetase</fullName>
            <shortName evidence="3">PPC synthetase</shortName>
            <shortName evidence="3">PPC-S</shortName>
        </alternativeName>
    </domain>
</protein>
<sequence>MTVKNKCILLCVTGGIAAYKAAVLTSMLKKAGADVRVLMTASAKQFVGPSTFQGLSRQPVYDDLFTEHNPEQIAHIDLADHADLVIVAPATANIIGKMAGGIADDMVTTTILATKAPVFIAPAMNVNMYRHPSVTQNIERLKNIGYRMIEPGEGLLACGWVGQGRLAEPEDIFQAIVTYFDEPKGPLSGKNILVTAGPTREVIDPVRYFTNHSSGKMGYAIAKVLRDRGANVTLISGPTQLTPPDGINVVHIESTLEMYEEVMKRYSDVDAVVKSAAVADYRPKYTSQHKVKKKDGPMTIEMVRNPDILKELGEKKERQILIGFAAETKDVAEYAKKKLTSKNLDLIVANNVLEAGSGFQSDTNRVTFFYRNGKVESFDLLSKNIVAGHLADALISMLEVNSK</sequence>